<organism evidence="4">
    <name type="scientific">marine sediment metagenome</name>
    <dbReference type="NCBI Taxonomy" id="412755"/>
    <lineage>
        <taxon>unclassified sequences</taxon>
        <taxon>metagenomes</taxon>
        <taxon>ecological metagenomes</taxon>
    </lineage>
</organism>
<evidence type="ECO:0000256" key="2">
    <source>
        <dbReference type="ARBA" id="ARBA00007653"/>
    </source>
</evidence>
<evidence type="ECO:0000313" key="4">
    <source>
        <dbReference type="EMBL" id="GAI54625.1"/>
    </source>
</evidence>
<dbReference type="PANTHER" id="PTHR11806:SF0">
    <property type="entry name" value="PROTEIN MTO1 HOMOLOG, MITOCHONDRIAL"/>
    <property type="match status" value="1"/>
</dbReference>
<dbReference type="GO" id="GO:0050660">
    <property type="term" value="F:flavin adenine dinucleotide binding"/>
    <property type="evidence" value="ECO:0007669"/>
    <property type="project" value="InterPro"/>
</dbReference>
<dbReference type="InterPro" id="IPR002218">
    <property type="entry name" value="MnmG-rel"/>
</dbReference>
<dbReference type="Pfam" id="PF01134">
    <property type="entry name" value="GIDA"/>
    <property type="match status" value="1"/>
</dbReference>
<accession>X1QUP0</accession>
<feature type="non-terminal residue" evidence="4">
    <location>
        <position position="1"/>
    </location>
</feature>
<reference evidence="4" key="1">
    <citation type="journal article" date="2014" name="Front. Microbiol.">
        <title>High frequency of phylogenetically diverse reductive dehalogenase-homologous genes in deep subseafloor sedimentary metagenomes.</title>
        <authorList>
            <person name="Kawai M."/>
            <person name="Futagami T."/>
            <person name="Toyoda A."/>
            <person name="Takaki Y."/>
            <person name="Nishi S."/>
            <person name="Hori S."/>
            <person name="Arai W."/>
            <person name="Tsubouchi T."/>
            <person name="Morono Y."/>
            <person name="Uchiyama I."/>
            <person name="Ito T."/>
            <person name="Fujiyama A."/>
            <person name="Inagaki F."/>
            <person name="Takami H."/>
        </authorList>
    </citation>
    <scope>NUCLEOTIDE SEQUENCE</scope>
    <source>
        <strain evidence="4">Expedition CK06-06</strain>
    </source>
</reference>
<name>X1QUP0_9ZZZZ</name>
<dbReference type="InterPro" id="IPR020595">
    <property type="entry name" value="MnmG-rel_CS"/>
</dbReference>
<comment type="similarity">
    <text evidence="2">Belongs to the MnmG family.</text>
</comment>
<dbReference type="GO" id="GO:0030488">
    <property type="term" value="P:tRNA methylation"/>
    <property type="evidence" value="ECO:0007669"/>
    <property type="project" value="TreeGrafter"/>
</dbReference>
<dbReference type="PROSITE" id="PS01280">
    <property type="entry name" value="GIDA_1"/>
    <property type="match status" value="1"/>
</dbReference>
<feature type="domain" description="MnmG N-terminal" evidence="3">
    <location>
        <begin position="2"/>
        <end position="98"/>
    </location>
</feature>
<dbReference type="Gene3D" id="2.40.30.260">
    <property type="match status" value="1"/>
</dbReference>
<gene>
    <name evidence="4" type="ORF">S06H3_54930</name>
</gene>
<dbReference type="InterPro" id="IPR040131">
    <property type="entry name" value="MnmG_N"/>
</dbReference>
<dbReference type="GO" id="GO:0002098">
    <property type="term" value="P:tRNA wobble uridine modification"/>
    <property type="evidence" value="ECO:0007669"/>
    <property type="project" value="TreeGrafter"/>
</dbReference>
<evidence type="ECO:0000259" key="3">
    <source>
        <dbReference type="Pfam" id="PF01134"/>
    </source>
</evidence>
<dbReference type="PANTHER" id="PTHR11806">
    <property type="entry name" value="GLUCOSE INHIBITED DIVISION PROTEIN A"/>
    <property type="match status" value="1"/>
</dbReference>
<evidence type="ECO:0000256" key="1">
    <source>
        <dbReference type="ARBA" id="ARBA00001974"/>
    </source>
</evidence>
<sequence length="101" mass="11622">TTKKVTQSQLPCYITYTNSKTHQIIREGLDRSPLYTGVIKGTGVRYCPSIEDKVMKFPERERHQIFLEPEGVDTSEVYPNGLATSLPIDIQFRMLRSMDKK</sequence>
<comment type="caution">
    <text evidence="4">The sequence shown here is derived from an EMBL/GenBank/DDBJ whole genome shotgun (WGS) entry which is preliminary data.</text>
</comment>
<comment type="cofactor">
    <cofactor evidence="1">
        <name>FAD</name>
        <dbReference type="ChEBI" id="CHEBI:57692"/>
    </cofactor>
</comment>
<dbReference type="AlphaFoldDB" id="X1QUP0"/>
<dbReference type="EMBL" id="BARV01035177">
    <property type="protein sequence ID" value="GAI54625.1"/>
    <property type="molecule type" value="Genomic_DNA"/>
</dbReference>
<proteinExistence type="inferred from homology"/>
<dbReference type="GO" id="GO:0005829">
    <property type="term" value="C:cytosol"/>
    <property type="evidence" value="ECO:0007669"/>
    <property type="project" value="TreeGrafter"/>
</dbReference>
<protein>
    <recommendedName>
        <fullName evidence="3">MnmG N-terminal domain-containing protein</fullName>
    </recommendedName>
</protein>